<organism evidence="2">
    <name type="scientific">Mustela putorius furo</name>
    <name type="common">European domestic ferret</name>
    <name type="synonym">Mustela furo</name>
    <dbReference type="NCBI Taxonomy" id="9669"/>
    <lineage>
        <taxon>Eukaryota</taxon>
        <taxon>Metazoa</taxon>
        <taxon>Chordata</taxon>
        <taxon>Craniata</taxon>
        <taxon>Vertebrata</taxon>
        <taxon>Euteleostomi</taxon>
        <taxon>Mammalia</taxon>
        <taxon>Eutheria</taxon>
        <taxon>Laurasiatheria</taxon>
        <taxon>Carnivora</taxon>
        <taxon>Caniformia</taxon>
        <taxon>Musteloidea</taxon>
        <taxon>Mustelidae</taxon>
        <taxon>Mustelinae</taxon>
        <taxon>Mustela</taxon>
    </lineage>
</organism>
<name>G9L218_MUSPF</name>
<feature type="region of interest" description="Disordered" evidence="1">
    <location>
        <begin position="1"/>
        <end position="73"/>
    </location>
</feature>
<feature type="compositionally biased region" description="Basic and acidic residues" evidence="1">
    <location>
        <begin position="34"/>
        <end position="48"/>
    </location>
</feature>
<proteinExistence type="evidence at transcript level"/>
<dbReference type="AlphaFoldDB" id="G9L218"/>
<feature type="compositionally biased region" description="Basic and acidic residues" evidence="1">
    <location>
        <begin position="55"/>
        <end position="67"/>
    </location>
</feature>
<feature type="non-terminal residue" evidence="2">
    <location>
        <position position="73"/>
    </location>
</feature>
<feature type="non-terminal residue" evidence="2">
    <location>
        <position position="1"/>
    </location>
</feature>
<evidence type="ECO:0000256" key="1">
    <source>
        <dbReference type="SAM" id="MobiDB-lite"/>
    </source>
</evidence>
<accession>G9L218</accession>
<dbReference type="EMBL" id="JP022599">
    <property type="protein sequence ID" value="AES11197.1"/>
    <property type="molecule type" value="mRNA"/>
</dbReference>
<evidence type="ECO:0000313" key="2">
    <source>
        <dbReference type="EMBL" id="AES11197.1"/>
    </source>
</evidence>
<sequence>EPAAVGGKERAEEEGEGGCTEPKMPPPRGSCCPDLEHRSVTRDAEARRQPPKGLSRRDSHRWLEVPRTDSTLA</sequence>
<protein>
    <submittedName>
        <fullName evidence="2">Uncharacterized protein</fullName>
    </submittedName>
</protein>
<reference evidence="2" key="1">
    <citation type="journal article" date="2013" name="J. Virol.">
        <title>Sequencing, annotation, and characterization of the influenza ferret infectome.</title>
        <authorList>
            <person name="Leon A.J."/>
            <person name="Banner D."/>
            <person name="Xu L."/>
            <person name="Ran L."/>
            <person name="Peng Z."/>
            <person name="Yi K."/>
            <person name="Chen C."/>
            <person name="Xu F."/>
            <person name="Huang J."/>
            <person name="Zhao Z."/>
            <person name="Lin Z."/>
            <person name="Huang S.H."/>
            <person name="Fang Y."/>
            <person name="Kelvin A.A."/>
            <person name="Ross T.M."/>
            <person name="Farooqui A."/>
            <person name="Kelvin D.J."/>
        </authorList>
    </citation>
    <scope>NUCLEOTIDE SEQUENCE</scope>
    <source>
        <tissue evidence="2">Lungs</tissue>
    </source>
</reference>